<dbReference type="SMART" id="SM00939">
    <property type="entry name" value="PepX_C"/>
    <property type="match status" value="1"/>
</dbReference>
<dbReference type="Pfam" id="PF02129">
    <property type="entry name" value="Peptidase_S15"/>
    <property type="match status" value="1"/>
</dbReference>
<dbReference type="NCBIfam" id="TIGR00976">
    <property type="entry name" value="CocE_NonD"/>
    <property type="match status" value="1"/>
</dbReference>
<proteinExistence type="predicted"/>
<accession>A0A143PY49</accession>
<dbReference type="InterPro" id="IPR013736">
    <property type="entry name" value="Xaa-Pro_dipept_C"/>
</dbReference>
<dbReference type="Proteomes" id="UP000076079">
    <property type="component" value="Chromosome"/>
</dbReference>
<evidence type="ECO:0000256" key="1">
    <source>
        <dbReference type="ARBA" id="ARBA00022801"/>
    </source>
</evidence>
<dbReference type="AlphaFoldDB" id="A0A143PY49"/>
<dbReference type="Gene3D" id="1.10.3020.10">
    <property type="entry name" value="alpha-amino acid ester hydrolase ( Helical cap domain)"/>
    <property type="match status" value="1"/>
</dbReference>
<dbReference type="Gene3D" id="2.60.120.260">
    <property type="entry name" value="Galactose-binding domain-like"/>
    <property type="match status" value="1"/>
</dbReference>
<dbReference type="InterPro" id="IPR008979">
    <property type="entry name" value="Galactose-bd-like_sf"/>
</dbReference>
<dbReference type="Pfam" id="PF08530">
    <property type="entry name" value="PepX_C"/>
    <property type="match status" value="1"/>
</dbReference>
<feature type="signal peptide" evidence="2">
    <location>
        <begin position="1"/>
        <end position="26"/>
    </location>
</feature>
<dbReference type="InterPro" id="IPR005674">
    <property type="entry name" value="CocE/Ser_esterase"/>
</dbReference>
<dbReference type="Gene3D" id="3.40.50.1820">
    <property type="entry name" value="alpha/beta hydrolase"/>
    <property type="match status" value="1"/>
</dbReference>
<feature type="domain" description="Xaa-Pro dipeptidyl-peptidase C-terminal" evidence="3">
    <location>
        <begin position="367"/>
        <end position="613"/>
    </location>
</feature>
<protein>
    <submittedName>
        <fullName evidence="4">Cocaine esterase</fullName>
        <ecNumber evidence="4">3.1.1.84</ecNumber>
    </submittedName>
</protein>
<reference evidence="5" key="2">
    <citation type="submission" date="2016-04" db="EMBL/GenBank/DDBJ databases">
        <title>First Complete Genome Sequence of a Subdivision 6 Acidobacterium.</title>
        <authorList>
            <person name="Huang S."/>
            <person name="Vieira S."/>
            <person name="Bunk B."/>
            <person name="Riedel T."/>
            <person name="Sproeer C."/>
            <person name="Overmann J."/>
        </authorList>
    </citation>
    <scope>NUCLEOTIDE SEQUENCE [LARGE SCALE GENOMIC DNA]</scope>
    <source>
        <strain evidence="5">DSM 100886 HEG_-6_39</strain>
    </source>
</reference>
<dbReference type="InterPro" id="IPR000383">
    <property type="entry name" value="Xaa-Pro-like_dom"/>
</dbReference>
<sequence length="618" mass="69246" precursor="true">MRRSVPHVLLASLVATLCSLTLLVQAQAPAVAPSRTARDTHVKAEHLVAMRDGTRLHTAVYAPKTCTPGGAPILLERTPYSASPYGPDTYRQMVGPSRAFADEPWIVAYQDVRGRYMSEGEWEEVRPYKPGKRGTEWDESSDAYDTIDWLVKNVPCNNGNVGMWGISYPGFYVLAALIDAHPALKAVSPQAPVTDYYLNDDSYHNGAFLLAHNFSFYVDFPPRGRQPRRPQRDTEFNYGTRDGYRFYLDGGSLMEMSRKYGLDKNPYWMMNHDHTAYDDFWKARSIWRHFKNVTPAVLVVGGWYDAEDLNGALRTFRVLREQSPNTESHLAMGPWTHGGWARSDGARTGAMEFGQPTSLHYRTEIEQRFFARLLHGGAAPSVPGVSIFETGTNRWLTADTWPPKAVPRAYYFGGEGTLSATAPTAQEALDEYVSDPANPVPLVGVEAIGMPRDYMASDQSFAARRPDVRVYRGPELTEDVTVRGSIGVDLHVSTTGTDSDFIVKVLDEVTEGGQAGKQILVRGEPFRGKYRKSFEKPVPFTPGEPDEIRFELADVAHTFRKGHRIVVHVQSTWLPLVDRNPQTFTDIPNAKPSDFVKATQRVYRSAARPSHITLPWVR</sequence>
<feature type="chain" id="PRO_5007512148" evidence="2">
    <location>
        <begin position="27"/>
        <end position="618"/>
    </location>
</feature>
<dbReference type="RefSeq" id="WP_110174155.1">
    <property type="nucleotide sequence ID" value="NZ_CP015136.1"/>
</dbReference>
<keyword evidence="1 4" id="KW-0378">Hydrolase</keyword>
<evidence type="ECO:0000313" key="5">
    <source>
        <dbReference type="Proteomes" id="UP000076079"/>
    </source>
</evidence>
<name>A0A143PY49_LUTPR</name>
<dbReference type="EC" id="3.1.1.84" evidence="4"/>
<dbReference type="GO" id="GO:0008239">
    <property type="term" value="F:dipeptidyl-peptidase activity"/>
    <property type="evidence" value="ECO:0007669"/>
    <property type="project" value="InterPro"/>
</dbReference>
<gene>
    <name evidence="4" type="primary">cocE_3</name>
    <name evidence="4" type="ORF">LuPra_06001</name>
</gene>
<organism evidence="4 5">
    <name type="scientific">Luteitalea pratensis</name>
    <dbReference type="NCBI Taxonomy" id="1855912"/>
    <lineage>
        <taxon>Bacteria</taxon>
        <taxon>Pseudomonadati</taxon>
        <taxon>Acidobacteriota</taxon>
        <taxon>Vicinamibacteria</taxon>
        <taxon>Vicinamibacterales</taxon>
        <taxon>Vicinamibacteraceae</taxon>
        <taxon>Luteitalea</taxon>
    </lineage>
</organism>
<dbReference type="OrthoDB" id="319764at2"/>
<dbReference type="SUPFAM" id="SSF49785">
    <property type="entry name" value="Galactose-binding domain-like"/>
    <property type="match status" value="1"/>
</dbReference>
<keyword evidence="2" id="KW-0732">Signal</keyword>
<dbReference type="PATRIC" id="fig|1813736.3.peg.6305"/>
<reference evidence="4 5" key="1">
    <citation type="journal article" date="2016" name="Genome Announc.">
        <title>First Complete Genome Sequence of a Subdivision 6 Acidobacterium Strain.</title>
        <authorList>
            <person name="Huang S."/>
            <person name="Vieira S."/>
            <person name="Bunk B."/>
            <person name="Riedel T."/>
            <person name="Sproer C."/>
            <person name="Overmann J."/>
        </authorList>
    </citation>
    <scope>NUCLEOTIDE SEQUENCE [LARGE SCALE GENOMIC DNA]</scope>
    <source>
        <strain evidence="5">DSM 100886 HEG_-6_39</strain>
    </source>
</reference>
<evidence type="ECO:0000256" key="2">
    <source>
        <dbReference type="SAM" id="SignalP"/>
    </source>
</evidence>
<dbReference type="InterPro" id="IPR029058">
    <property type="entry name" value="AB_hydrolase_fold"/>
</dbReference>
<dbReference type="STRING" id="1855912.LuPra_06001"/>
<dbReference type="EMBL" id="CP015136">
    <property type="protein sequence ID" value="AMY12719.1"/>
    <property type="molecule type" value="Genomic_DNA"/>
</dbReference>
<dbReference type="KEGG" id="abac:LuPra_06001"/>
<dbReference type="SUPFAM" id="SSF53474">
    <property type="entry name" value="alpha/beta-Hydrolases"/>
    <property type="match status" value="1"/>
</dbReference>
<keyword evidence="5" id="KW-1185">Reference proteome</keyword>
<evidence type="ECO:0000313" key="4">
    <source>
        <dbReference type="EMBL" id="AMY12719.1"/>
    </source>
</evidence>
<evidence type="ECO:0000259" key="3">
    <source>
        <dbReference type="SMART" id="SM00939"/>
    </source>
</evidence>